<feature type="transmembrane region" description="Helical" evidence="8">
    <location>
        <begin position="278"/>
        <end position="302"/>
    </location>
</feature>
<keyword evidence="6 8" id="KW-0472">Membrane</keyword>
<protein>
    <submittedName>
        <fullName evidence="10">Acyltransferase family protein</fullName>
    </submittedName>
</protein>
<evidence type="ECO:0000259" key="9">
    <source>
        <dbReference type="Pfam" id="PF01757"/>
    </source>
</evidence>
<sequence length="380" mass="41648">MAVTTPAASLEGGSTTPERQAARSGLSDATPITTAWLDLTRIAAMFAVVVVHVFAPVVTTRYAEFGDPTWWLANSVDSAVRWCVPIFVMISGALLLTPRIEGLRSFYARRFSRIGVPLAVWTLVYLAWERLRSGISVSDAVGAVMSGNPSLHLYFLFVLAGLYLLTPFLRVLTRYCPRRMLWSFAVLMVALGVVNQAIAAFDNAGEPNAVTRFLPYVGYYVMGYLLREVPLTRRHTWLAGGVFVASVAATAVGAWALGKISGGWGTESNYLYDYLSPTVVVMSVAAFLLFRAVGTGWPLLTAPDRETESARRRLKTLADLSFGVFLVHVLVLYTVRDFTGIPDYPLGMTAMASVHLAVVLLASFAVTFVFRRTPWLRATV</sequence>
<feature type="transmembrane region" description="Helical" evidence="8">
    <location>
        <begin position="110"/>
        <end position="128"/>
    </location>
</feature>
<keyword evidence="5 8" id="KW-1133">Transmembrane helix</keyword>
<accession>A0ABP7FHK1</accession>
<feature type="transmembrane region" description="Helical" evidence="8">
    <location>
        <begin position="79"/>
        <end position="98"/>
    </location>
</feature>
<comment type="similarity">
    <text evidence="2">Belongs to the acyltransferase 3 family.</text>
</comment>
<evidence type="ECO:0000256" key="4">
    <source>
        <dbReference type="ARBA" id="ARBA00022692"/>
    </source>
</evidence>
<evidence type="ECO:0000256" key="6">
    <source>
        <dbReference type="ARBA" id="ARBA00023136"/>
    </source>
</evidence>
<feature type="transmembrane region" description="Helical" evidence="8">
    <location>
        <begin position="42"/>
        <end position="59"/>
    </location>
</feature>
<dbReference type="Proteomes" id="UP001500908">
    <property type="component" value="Unassembled WGS sequence"/>
</dbReference>
<evidence type="ECO:0000256" key="2">
    <source>
        <dbReference type="ARBA" id="ARBA00007400"/>
    </source>
</evidence>
<feature type="region of interest" description="Disordered" evidence="7">
    <location>
        <begin position="1"/>
        <end position="26"/>
    </location>
</feature>
<dbReference type="RefSeq" id="WP_344969977.1">
    <property type="nucleotide sequence ID" value="NZ_BAABDD010000007.1"/>
</dbReference>
<keyword evidence="10" id="KW-0808">Transferase</keyword>
<dbReference type="InterPro" id="IPR002656">
    <property type="entry name" value="Acyl_transf_3_dom"/>
</dbReference>
<proteinExistence type="inferred from homology"/>
<gene>
    <name evidence="10" type="ORF">GCM10022402_19850</name>
</gene>
<evidence type="ECO:0000313" key="11">
    <source>
        <dbReference type="Proteomes" id="UP001500908"/>
    </source>
</evidence>
<dbReference type="Pfam" id="PF01757">
    <property type="entry name" value="Acyl_transf_3"/>
    <property type="match status" value="1"/>
</dbReference>
<feature type="domain" description="Acyltransferase 3" evidence="9">
    <location>
        <begin position="35"/>
        <end position="371"/>
    </location>
</feature>
<feature type="transmembrane region" description="Helical" evidence="8">
    <location>
        <begin position="237"/>
        <end position="258"/>
    </location>
</feature>
<comment type="subcellular location">
    <subcellularLocation>
        <location evidence="1">Cell membrane</location>
        <topology evidence="1">Multi-pass membrane protein</topology>
    </subcellularLocation>
</comment>
<feature type="transmembrane region" description="Helical" evidence="8">
    <location>
        <begin position="314"/>
        <end position="335"/>
    </location>
</feature>
<reference evidence="11" key="1">
    <citation type="journal article" date="2019" name="Int. J. Syst. Evol. Microbiol.">
        <title>The Global Catalogue of Microorganisms (GCM) 10K type strain sequencing project: providing services to taxonomists for standard genome sequencing and annotation.</title>
        <authorList>
            <consortium name="The Broad Institute Genomics Platform"/>
            <consortium name="The Broad Institute Genome Sequencing Center for Infectious Disease"/>
            <person name="Wu L."/>
            <person name="Ma J."/>
        </authorList>
    </citation>
    <scope>NUCLEOTIDE SEQUENCE [LARGE SCALE GENOMIC DNA]</scope>
    <source>
        <strain evidence="11">JCM 17137</strain>
    </source>
</reference>
<evidence type="ECO:0000256" key="7">
    <source>
        <dbReference type="SAM" id="MobiDB-lite"/>
    </source>
</evidence>
<keyword evidence="3" id="KW-1003">Cell membrane</keyword>
<keyword evidence="10" id="KW-0012">Acyltransferase</keyword>
<dbReference type="EMBL" id="BAABDD010000007">
    <property type="protein sequence ID" value="GAA3740100.1"/>
    <property type="molecule type" value="Genomic_DNA"/>
</dbReference>
<dbReference type="PANTHER" id="PTHR40074:SF2">
    <property type="entry name" value="O-ACETYLTRANSFERASE WECH"/>
    <property type="match status" value="1"/>
</dbReference>
<keyword evidence="11" id="KW-1185">Reference proteome</keyword>
<keyword evidence="4 8" id="KW-0812">Transmembrane</keyword>
<evidence type="ECO:0000313" key="10">
    <source>
        <dbReference type="EMBL" id="GAA3740100.1"/>
    </source>
</evidence>
<dbReference type="GO" id="GO:0016746">
    <property type="term" value="F:acyltransferase activity"/>
    <property type="evidence" value="ECO:0007669"/>
    <property type="project" value="UniProtKB-KW"/>
</dbReference>
<feature type="transmembrane region" description="Helical" evidence="8">
    <location>
        <begin position="151"/>
        <end position="169"/>
    </location>
</feature>
<dbReference type="PANTHER" id="PTHR40074">
    <property type="entry name" value="O-ACETYLTRANSFERASE WECH"/>
    <property type="match status" value="1"/>
</dbReference>
<evidence type="ECO:0000256" key="1">
    <source>
        <dbReference type="ARBA" id="ARBA00004651"/>
    </source>
</evidence>
<comment type="caution">
    <text evidence="10">The sequence shown here is derived from an EMBL/GenBank/DDBJ whole genome shotgun (WGS) entry which is preliminary data.</text>
</comment>
<name>A0ABP7FHK1_9ACTN</name>
<evidence type="ECO:0000256" key="5">
    <source>
        <dbReference type="ARBA" id="ARBA00022989"/>
    </source>
</evidence>
<evidence type="ECO:0000256" key="8">
    <source>
        <dbReference type="SAM" id="Phobius"/>
    </source>
</evidence>
<feature type="transmembrane region" description="Helical" evidence="8">
    <location>
        <begin position="347"/>
        <end position="370"/>
    </location>
</feature>
<feature type="transmembrane region" description="Helical" evidence="8">
    <location>
        <begin position="181"/>
        <end position="201"/>
    </location>
</feature>
<organism evidence="10 11">
    <name type="scientific">Salinactinospora qingdaonensis</name>
    <dbReference type="NCBI Taxonomy" id="702744"/>
    <lineage>
        <taxon>Bacteria</taxon>
        <taxon>Bacillati</taxon>
        <taxon>Actinomycetota</taxon>
        <taxon>Actinomycetes</taxon>
        <taxon>Streptosporangiales</taxon>
        <taxon>Nocardiopsidaceae</taxon>
        <taxon>Salinactinospora</taxon>
    </lineage>
</organism>
<evidence type="ECO:0000256" key="3">
    <source>
        <dbReference type="ARBA" id="ARBA00022475"/>
    </source>
</evidence>
<feature type="transmembrane region" description="Helical" evidence="8">
    <location>
        <begin position="213"/>
        <end position="230"/>
    </location>
</feature>